<feature type="compositionally biased region" description="Polar residues" evidence="2">
    <location>
        <begin position="997"/>
        <end position="1009"/>
    </location>
</feature>
<proteinExistence type="predicted"/>
<feature type="region of interest" description="Disordered" evidence="2">
    <location>
        <begin position="65"/>
        <end position="139"/>
    </location>
</feature>
<feature type="region of interest" description="Disordered" evidence="2">
    <location>
        <begin position="163"/>
        <end position="231"/>
    </location>
</feature>
<feature type="region of interest" description="Disordered" evidence="2">
    <location>
        <begin position="407"/>
        <end position="476"/>
    </location>
</feature>
<comment type="caution">
    <text evidence="3">The sequence shown here is derived from an EMBL/GenBank/DDBJ whole genome shotgun (WGS) entry which is preliminary data.</text>
</comment>
<organism evidence="3 4">
    <name type="scientific">Gryllus longicercus</name>
    <dbReference type="NCBI Taxonomy" id="2509291"/>
    <lineage>
        <taxon>Eukaryota</taxon>
        <taxon>Metazoa</taxon>
        <taxon>Ecdysozoa</taxon>
        <taxon>Arthropoda</taxon>
        <taxon>Hexapoda</taxon>
        <taxon>Insecta</taxon>
        <taxon>Pterygota</taxon>
        <taxon>Neoptera</taxon>
        <taxon>Polyneoptera</taxon>
        <taxon>Orthoptera</taxon>
        <taxon>Ensifera</taxon>
        <taxon>Gryllidea</taxon>
        <taxon>Grylloidea</taxon>
        <taxon>Gryllidae</taxon>
        <taxon>Gryllinae</taxon>
        <taxon>Gryllus</taxon>
    </lineage>
</organism>
<feature type="coiled-coil region" evidence="1">
    <location>
        <begin position="908"/>
        <end position="949"/>
    </location>
</feature>
<evidence type="ECO:0000313" key="4">
    <source>
        <dbReference type="Proteomes" id="UP001378592"/>
    </source>
</evidence>
<feature type="compositionally biased region" description="Polar residues" evidence="2">
    <location>
        <begin position="407"/>
        <end position="439"/>
    </location>
</feature>
<feature type="compositionally biased region" description="Polar residues" evidence="2">
    <location>
        <begin position="92"/>
        <end position="101"/>
    </location>
</feature>
<feature type="region of interest" description="Disordered" evidence="2">
    <location>
        <begin position="790"/>
        <end position="830"/>
    </location>
</feature>
<feature type="region of interest" description="Disordered" evidence="2">
    <location>
        <begin position="973"/>
        <end position="1021"/>
    </location>
</feature>
<feature type="region of interest" description="Disordered" evidence="2">
    <location>
        <begin position="273"/>
        <end position="310"/>
    </location>
</feature>
<accession>A0AAN9VGL6</accession>
<keyword evidence="4" id="KW-1185">Reference proteome</keyword>
<feature type="region of interest" description="Disordered" evidence="2">
    <location>
        <begin position="740"/>
        <end position="769"/>
    </location>
</feature>
<gene>
    <name evidence="3" type="ORF">R5R35_008135</name>
</gene>
<sequence length="1091" mass="117119">MGSCMSCKVGKEAYPYTTSTAVRTYPHYLSMEHGRLYSFRQNESKGVPKRNIPYTRGQATLFGFKRRPATAPSATSTPLLDNAPSPAANAPFLNSNRSNLCPPQEEEQLSNVSPISSNKSTPRLARPKKDLDGTNNVRTNRFGFRSAAPLAVTNKVADSNCNVLPPSHLSHPNIDRPNVTSTDKPRAKGGGKIPQPRGVESAIPVPGAVSEPPRNKNKPPAAKPEVANEPVQAQATRFTLQTTHLPKLQYPVRLSSVDVDVRNTSKIAKTAANNSTRRGVHVAADESSSKEGSVNEDSGIGSHQSTLINNGETDTLHGVEILESSPTFGYRRNRNLQKPRTLEMVVSGQCFDVQDLKDEDCSDPNVITEISVISLPKPNAARIARPVQRPGVAQGIVRERSRLYRQQVAQSNQNNDNSLDTSVSTHSDTLNSSEGSNCSEVLKEEGEEKAFRDSSGNEKSALEKAVTPGSMEGEDWGHGEAMAEEFSSSSDDAFNQCNFSTSSSSLKQSIPFAASSAELKTNPVILKIEDSRFAAFAATASTNMIEDEKSPVDSLISSASAPSSSADDISEEEQQKSLLPDDGQKEQGPDCDLNSLQKSSNTLSPESPGTPTNASNSLSLSEGRDFLIDDEIADQPGLTFDDGTATVGPDMATSSAGCSSLILSVTENVTLVDTPPNAVVQRSSAPVDGSPSPAKGHRISRTGSVDTLSPCESIASDDLMLDFERSERSELDCTAESHLDGSALERQHTLESTKSLDQGTDDSTEDPVKEWSVTASSLVKEAGLVTGRSRLLRPRAGSTISTPDSPRASDSRPRAVGSLLRPQRASGGSECDDGGLYLDRHTYHSICQDIVNHKTMLLKLMRHLQKNEGNSLRAETLNPFDSSLKNGLFYNLASTDTPSGGAEETGQGLTLQEEVADLQRQVVFLQQQLEEKEHTIQLLQIQMTKYSNAEVTANGPIAKETCNAATQTERIRPVSAGPSLLQQPLPSDSSGRPLVSLNDTRSWQRQPTVGSPAPAKSATRLPLMRQWKRNNILPTDMGGSGEQSQIPVSKQNALNLATAALPQMAAATAENVATLSPASSTDRHAIHVTTK</sequence>
<evidence type="ECO:0000313" key="3">
    <source>
        <dbReference type="EMBL" id="KAK7862267.1"/>
    </source>
</evidence>
<reference evidence="3 4" key="1">
    <citation type="submission" date="2024-03" db="EMBL/GenBank/DDBJ databases">
        <title>The genome assembly and annotation of the cricket Gryllus longicercus Weissman &amp; Gray.</title>
        <authorList>
            <person name="Szrajer S."/>
            <person name="Gray D."/>
            <person name="Ylla G."/>
        </authorList>
    </citation>
    <scope>NUCLEOTIDE SEQUENCE [LARGE SCALE GENOMIC DNA]</scope>
    <source>
        <strain evidence="3">DAG 2021-001</strain>
        <tissue evidence="3">Whole body minus gut</tissue>
    </source>
</reference>
<feature type="compositionally biased region" description="Basic and acidic residues" evidence="2">
    <location>
        <begin position="441"/>
        <end position="462"/>
    </location>
</feature>
<dbReference type="EMBL" id="JAZDUA010000285">
    <property type="protein sequence ID" value="KAK7862267.1"/>
    <property type="molecule type" value="Genomic_DNA"/>
</dbReference>
<feature type="compositionally biased region" description="Basic and acidic residues" evidence="2">
    <location>
        <begin position="740"/>
        <end position="751"/>
    </location>
</feature>
<feature type="compositionally biased region" description="Polar residues" evidence="2">
    <location>
        <begin position="290"/>
        <end position="310"/>
    </location>
</feature>
<evidence type="ECO:0000256" key="1">
    <source>
        <dbReference type="SAM" id="Coils"/>
    </source>
</evidence>
<evidence type="ECO:0000256" key="2">
    <source>
        <dbReference type="SAM" id="MobiDB-lite"/>
    </source>
</evidence>
<feature type="compositionally biased region" description="Polar residues" evidence="2">
    <location>
        <begin position="109"/>
        <end position="121"/>
    </location>
</feature>
<feature type="region of interest" description="Disordered" evidence="2">
    <location>
        <begin position="546"/>
        <end position="619"/>
    </location>
</feature>
<feature type="compositionally biased region" description="Polar residues" evidence="2">
    <location>
        <begin position="594"/>
        <end position="619"/>
    </location>
</feature>
<feature type="region of interest" description="Disordered" evidence="2">
    <location>
        <begin position="680"/>
        <end position="710"/>
    </location>
</feature>
<feature type="compositionally biased region" description="Low complexity" evidence="2">
    <location>
        <begin position="553"/>
        <end position="567"/>
    </location>
</feature>
<feature type="compositionally biased region" description="Low complexity" evidence="2">
    <location>
        <begin position="978"/>
        <end position="990"/>
    </location>
</feature>
<name>A0AAN9VGL6_9ORTH</name>
<dbReference type="Proteomes" id="UP001378592">
    <property type="component" value="Unassembled WGS sequence"/>
</dbReference>
<keyword evidence="1" id="KW-0175">Coiled coil</keyword>
<feature type="compositionally biased region" description="Low complexity" evidence="2">
    <location>
        <begin position="218"/>
        <end position="230"/>
    </location>
</feature>
<protein>
    <submittedName>
        <fullName evidence="3">Uncharacterized protein</fullName>
    </submittedName>
</protein>
<dbReference type="AlphaFoldDB" id="A0AAN9VGL6"/>